<dbReference type="PANTHER" id="PTHR46082:SF11">
    <property type="entry name" value="AAA+ ATPASE DOMAIN-CONTAINING PROTEIN-RELATED"/>
    <property type="match status" value="1"/>
</dbReference>
<gene>
    <name evidence="1" type="ORF">GQ26_0300520</name>
</gene>
<comment type="caution">
    <text evidence="1">The sequence shown here is derived from an EMBL/GenBank/DDBJ whole genome shotgun (WGS) entry which is preliminary data.</text>
</comment>
<sequence length="431" mass="47724">MSFLSQDPVTSKIEIDVLVQRGQWKDAESILIRMLAAAAADAKAVDQISLTTRRTTPVDDSPEVQKNKLMLAHIFRQVGRPQDAESIDKDVLATRQRLLGPDAQDTLVVMYHLATDIKLQPERLLEGLALEEYVLEAAAQIYWPDAFADSPTRSITTGPSKSAIDNSPAMDILIRMCHVADTFFMQNQAAQAARLHETVLRLSTTALGPGHPYTIAVMDSTGRDYVSQGRLPEAVRLLQDAAEAGKVHLGSRDSTTRRCIVHLAEAHGRMTAEGDGKVPDTKTISILEQAIKILEESIGHDETDTISLKYYLAVAYARLDGRFRESEALQNQVLGWCRRQLGNRTVTANLMLGRMDKAREIENEFGRIRRIFDECVLLALAALIPILRARVHPSPRPATLDFAAFPSPLQEALNEFGSTLQNYTYNLGPTA</sequence>
<proteinExistence type="predicted"/>
<dbReference type="Pfam" id="PF13374">
    <property type="entry name" value="TPR_10"/>
    <property type="match status" value="1"/>
</dbReference>
<reference evidence="1" key="2">
    <citation type="journal article" date="2014" name="PLoS Genet.">
        <title>Signature gene expression reveals novel clues to the molecular mechanisms of dimorphic transition in Penicillium marneffei.</title>
        <authorList>
            <person name="Yang E."/>
            <person name="Wang G."/>
            <person name="Cai J."/>
            <person name="Woo P.C."/>
            <person name="Lau S.K."/>
            <person name="Yuen K.-Y."/>
            <person name="Chow W.-N."/>
            <person name="Lin X."/>
        </authorList>
    </citation>
    <scope>NUCLEOTIDE SEQUENCE</scope>
    <source>
        <strain evidence="1">PM1</strain>
    </source>
</reference>
<dbReference type="eggNOG" id="KOG1840">
    <property type="taxonomic scope" value="Eukaryota"/>
</dbReference>
<accession>A0A093UW25</accession>
<name>A0A093UW25_TALMA</name>
<dbReference type="InterPro" id="IPR053137">
    <property type="entry name" value="NLR-like"/>
</dbReference>
<dbReference type="SUPFAM" id="SSF48452">
    <property type="entry name" value="TPR-like"/>
    <property type="match status" value="1"/>
</dbReference>
<dbReference type="AlphaFoldDB" id="A0A093UW25"/>
<dbReference type="HOGENOM" id="CLU_636423_0_0_1"/>
<dbReference type="Gene3D" id="1.25.40.10">
    <property type="entry name" value="Tetratricopeptide repeat domain"/>
    <property type="match status" value="2"/>
</dbReference>
<dbReference type="Pfam" id="PF13424">
    <property type="entry name" value="TPR_12"/>
    <property type="match status" value="1"/>
</dbReference>
<reference key="1">
    <citation type="journal article" date="2014" name="PLoS Genet.">
        <title>Signature Gene Expression Reveals Novel Clues to the Molecular Mechanisms of Dimorphic Transition in Penicillium marneffei.</title>
        <authorList>
            <person name="Yang E."/>
            <person name="Wang G."/>
            <person name="Cai J."/>
            <person name="Woo P.C."/>
            <person name="Lau S.K."/>
            <person name="Yuen K.-Y."/>
            <person name="Chow W.-N."/>
            <person name="Lin X."/>
        </authorList>
    </citation>
    <scope>NUCLEOTIDE SEQUENCE [LARGE SCALE GENOMIC DNA]</scope>
    <source>
        <strain>PM1</strain>
    </source>
</reference>
<dbReference type="EMBL" id="JPOX01000030">
    <property type="protein sequence ID" value="KFX44130.1"/>
    <property type="molecule type" value="Genomic_DNA"/>
</dbReference>
<protein>
    <submittedName>
        <fullName evidence="1">Kinesin light chain</fullName>
    </submittedName>
</protein>
<evidence type="ECO:0000313" key="1">
    <source>
        <dbReference type="EMBL" id="KFX44130.1"/>
    </source>
</evidence>
<dbReference type="InterPro" id="IPR011990">
    <property type="entry name" value="TPR-like_helical_dom_sf"/>
</dbReference>
<dbReference type="PANTHER" id="PTHR46082">
    <property type="entry name" value="ATP/GTP-BINDING PROTEIN-RELATED"/>
    <property type="match status" value="1"/>
</dbReference>
<organism evidence="1">
    <name type="scientific">Talaromyces marneffei PM1</name>
    <dbReference type="NCBI Taxonomy" id="1077442"/>
    <lineage>
        <taxon>Eukaryota</taxon>
        <taxon>Fungi</taxon>
        <taxon>Dikarya</taxon>
        <taxon>Ascomycota</taxon>
        <taxon>Pezizomycotina</taxon>
        <taxon>Eurotiomycetes</taxon>
        <taxon>Eurotiomycetidae</taxon>
        <taxon>Eurotiales</taxon>
        <taxon>Trichocomaceae</taxon>
        <taxon>Talaromyces</taxon>
        <taxon>Talaromyces sect. Talaromyces</taxon>
    </lineage>
</organism>